<dbReference type="EMBL" id="BMTL01000018">
    <property type="protein sequence ID" value="GGR99884.1"/>
    <property type="molecule type" value="Genomic_DNA"/>
</dbReference>
<proteinExistence type="predicted"/>
<keyword evidence="3" id="KW-1185">Reference proteome</keyword>
<feature type="region of interest" description="Disordered" evidence="1">
    <location>
        <begin position="1"/>
        <end position="21"/>
    </location>
</feature>
<protein>
    <submittedName>
        <fullName evidence="2">Uncharacterized protein</fullName>
    </submittedName>
</protein>
<dbReference type="AlphaFoldDB" id="A0A918FY93"/>
<comment type="caution">
    <text evidence="2">The sequence shown here is derived from an EMBL/GenBank/DDBJ whole genome shotgun (WGS) entry which is preliminary data.</text>
</comment>
<dbReference type="InterPro" id="IPR036379">
    <property type="entry name" value="A-amylase_inhib_sf"/>
</dbReference>
<gene>
    <name evidence="2" type="ORF">GCM10010269_43440</name>
</gene>
<dbReference type="Proteomes" id="UP000606194">
    <property type="component" value="Unassembled WGS sequence"/>
</dbReference>
<accession>A0A918FY93</accession>
<reference evidence="2" key="1">
    <citation type="journal article" date="2014" name="Int. J. Syst. Evol. Microbiol.">
        <title>Complete genome sequence of Corynebacterium casei LMG S-19264T (=DSM 44701T), isolated from a smear-ripened cheese.</title>
        <authorList>
            <consortium name="US DOE Joint Genome Institute (JGI-PGF)"/>
            <person name="Walter F."/>
            <person name="Albersmeier A."/>
            <person name="Kalinowski J."/>
            <person name="Ruckert C."/>
        </authorList>
    </citation>
    <scope>NUCLEOTIDE SEQUENCE</scope>
    <source>
        <strain evidence="2">JCM 4386</strain>
    </source>
</reference>
<evidence type="ECO:0000256" key="1">
    <source>
        <dbReference type="SAM" id="MobiDB-lite"/>
    </source>
</evidence>
<reference evidence="2" key="2">
    <citation type="submission" date="2020-09" db="EMBL/GenBank/DDBJ databases">
        <authorList>
            <person name="Sun Q."/>
            <person name="Ohkuma M."/>
        </authorList>
    </citation>
    <scope>NUCLEOTIDE SEQUENCE</scope>
    <source>
        <strain evidence="2">JCM 4386</strain>
    </source>
</reference>
<dbReference type="GO" id="GO:0015066">
    <property type="term" value="F:alpha-amylase inhibitor activity"/>
    <property type="evidence" value="ECO:0007669"/>
    <property type="project" value="InterPro"/>
</dbReference>
<name>A0A918FY93_9ACTN</name>
<sequence>MGPSRTVRPGPPLAPFTGHDRQGEVMRRITSALATSAAAAALTVGLVGGATAADRADTGQDGRAGRVTAAGTAPACIERTSVTNKPEGGVRVHLRNFCGRTMHVKVIVKSWSDSGCRSMPNGSGRLFQTVGGRYDRTVVC</sequence>
<evidence type="ECO:0000313" key="3">
    <source>
        <dbReference type="Proteomes" id="UP000606194"/>
    </source>
</evidence>
<dbReference type="Gene3D" id="2.60.40.20">
    <property type="entry name" value="Alpha-amylase inhibitor"/>
    <property type="match status" value="1"/>
</dbReference>
<evidence type="ECO:0000313" key="2">
    <source>
        <dbReference type="EMBL" id="GGR99884.1"/>
    </source>
</evidence>
<organism evidence="2 3">
    <name type="scientific">Streptomyces humidus</name>
    <dbReference type="NCBI Taxonomy" id="52259"/>
    <lineage>
        <taxon>Bacteria</taxon>
        <taxon>Bacillati</taxon>
        <taxon>Actinomycetota</taxon>
        <taxon>Actinomycetes</taxon>
        <taxon>Kitasatosporales</taxon>
        <taxon>Streptomycetaceae</taxon>
        <taxon>Streptomyces</taxon>
    </lineage>
</organism>